<dbReference type="Pfam" id="PF04909">
    <property type="entry name" value="Amidohydro_2"/>
    <property type="match status" value="1"/>
</dbReference>
<protein>
    <submittedName>
        <fullName evidence="2">4-sulfomuconolactone hydrolase</fullName>
        <ecNumber evidence="2">3.1.1.92</ecNumber>
    </submittedName>
</protein>
<keyword evidence="3" id="KW-1185">Reference proteome</keyword>
<dbReference type="PANTHER" id="PTHR35563:SF2">
    <property type="entry name" value="BARREL METAL-DEPENDENT HYDROLASE, PUTATIVE (AFU_ORTHOLOGUE AFUA_1G16240)-RELATED"/>
    <property type="match status" value="1"/>
</dbReference>
<name>A0A5E4UH64_9BURK</name>
<dbReference type="AlphaFoldDB" id="A0A5E4UH64"/>
<dbReference type="RefSeq" id="WP_217430014.1">
    <property type="nucleotide sequence ID" value="NZ_CABPSI010000002.1"/>
</dbReference>
<dbReference type="PANTHER" id="PTHR35563">
    <property type="entry name" value="BARREL METAL-DEPENDENT HYDROLASE, PUTATIVE (AFU_ORTHOLOGUE AFUA_1G16240)-RELATED"/>
    <property type="match status" value="1"/>
</dbReference>
<dbReference type="InterPro" id="IPR032466">
    <property type="entry name" value="Metal_Hydrolase"/>
</dbReference>
<gene>
    <name evidence="2" type="ORF">PIN31115_01927</name>
</gene>
<organism evidence="2 3">
    <name type="scientific">Pandoraea iniqua</name>
    <dbReference type="NCBI Taxonomy" id="2508288"/>
    <lineage>
        <taxon>Bacteria</taxon>
        <taxon>Pseudomonadati</taxon>
        <taxon>Pseudomonadota</taxon>
        <taxon>Betaproteobacteria</taxon>
        <taxon>Burkholderiales</taxon>
        <taxon>Burkholderiaceae</taxon>
        <taxon>Pandoraea</taxon>
    </lineage>
</organism>
<dbReference type="InterPro" id="IPR052358">
    <property type="entry name" value="Aro_Compnd_Degr_Hydrolases"/>
</dbReference>
<accession>A0A5E4UH64</accession>
<proteinExistence type="predicted"/>
<dbReference type="EC" id="3.1.1.92" evidence="2"/>
<sequence length="295" mass="32814">MATQYAGQLTSTPMRAASSLTRPAFDMPENACDAHMHVFEPLSQYPSVGNPQYTLPDGALDKYREVMDALSIRRFAIVQPSFYGTDNRCLLDALAKAGDAARGVVMIDEGLPAATLDAWHRANVRAIRLDLFSRAEQPTQEIQAYITRMAALCESLGWHLQFYAPGPVVRNLIPFLADVRTPFVIDHMGYMTQEDGLTSDDFTRLLQLLKDGNCTLKLSAPYRVAKGRPLSSVAPMAKAIIETAPDKVIWGSDWPHIPMGERDTGELLNLLGDWTTDAVTRRRILVDNPARLYDF</sequence>
<dbReference type="Gene3D" id="3.20.20.140">
    <property type="entry name" value="Metal-dependent hydrolases"/>
    <property type="match status" value="1"/>
</dbReference>
<dbReference type="GO" id="GO:0102998">
    <property type="term" value="F:4-sulfomuconolactone hydrolase activity"/>
    <property type="evidence" value="ECO:0007669"/>
    <property type="project" value="UniProtKB-EC"/>
</dbReference>
<evidence type="ECO:0000313" key="3">
    <source>
        <dbReference type="Proteomes" id="UP000333828"/>
    </source>
</evidence>
<dbReference type="EMBL" id="CABPSI010000002">
    <property type="protein sequence ID" value="VVD97529.1"/>
    <property type="molecule type" value="Genomic_DNA"/>
</dbReference>
<dbReference type="Proteomes" id="UP000333828">
    <property type="component" value="Unassembled WGS sequence"/>
</dbReference>
<keyword evidence="2" id="KW-0378">Hydrolase</keyword>
<dbReference type="InterPro" id="IPR006680">
    <property type="entry name" value="Amidohydro-rel"/>
</dbReference>
<evidence type="ECO:0000313" key="2">
    <source>
        <dbReference type="EMBL" id="VVD97529.1"/>
    </source>
</evidence>
<dbReference type="SUPFAM" id="SSF51556">
    <property type="entry name" value="Metallo-dependent hydrolases"/>
    <property type="match status" value="1"/>
</dbReference>
<reference evidence="2 3" key="1">
    <citation type="submission" date="2019-08" db="EMBL/GenBank/DDBJ databases">
        <authorList>
            <person name="Peeters C."/>
        </authorList>
    </citation>
    <scope>NUCLEOTIDE SEQUENCE [LARGE SCALE GENOMIC DNA]</scope>
    <source>
        <strain evidence="2 3">LMG 31115</strain>
    </source>
</reference>
<feature type="domain" description="Amidohydrolase-related" evidence="1">
    <location>
        <begin position="32"/>
        <end position="295"/>
    </location>
</feature>
<evidence type="ECO:0000259" key="1">
    <source>
        <dbReference type="Pfam" id="PF04909"/>
    </source>
</evidence>